<evidence type="ECO:0000313" key="2">
    <source>
        <dbReference type="EMBL" id="CAF1410315.1"/>
    </source>
</evidence>
<dbReference type="EMBL" id="CAJNOV010010530">
    <property type="protein sequence ID" value="CAF1410315.1"/>
    <property type="molecule type" value="Genomic_DNA"/>
</dbReference>
<evidence type="ECO:0000256" key="1">
    <source>
        <dbReference type="SAM" id="MobiDB-lite"/>
    </source>
</evidence>
<dbReference type="InterPro" id="IPR032675">
    <property type="entry name" value="LRR_dom_sf"/>
</dbReference>
<feature type="region of interest" description="Disordered" evidence="1">
    <location>
        <begin position="85"/>
        <end position="105"/>
    </location>
</feature>
<comment type="caution">
    <text evidence="2">The sequence shown here is derived from an EMBL/GenBank/DDBJ whole genome shotgun (WGS) entry which is preliminary data.</text>
</comment>
<dbReference type="InterPro" id="IPR052394">
    <property type="entry name" value="LRR-containing"/>
</dbReference>
<accession>A0A815LHT0</accession>
<dbReference type="Pfam" id="PF13516">
    <property type="entry name" value="LRR_6"/>
    <property type="match status" value="5"/>
</dbReference>
<name>A0A815LHT0_9BILA</name>
<dbReference type="SMART" id="SM00368">
    <property type="entry name" value="LRR_RI"/>
    <property type="match status" value="6"/>
</dbReference>
<organism evidence="2 3">
    <name type="scientific">Rotaria magnacalcarata</name>
    <dbReference type="NCBI Taxonomy" id="392030"/>
    <lineage>
        <taxon>Eukaryota</taxon>
        <taxon>Metazoa</taxon>
        <taxon>Spiralia</taxon>
        <taxon>Gnathifera</taxon>
        <taxon>Rotifera</taxon>
        <taxon>Eurotatoria</taxon>
        <taxon>Bdelloidea</taxon>
        <taxon>Philodinida</taxon>
        <taxon>Philodinidae</taxon>
        <taxon>Rotaria</taxon>
    </lineage>
</organism>
<evidence type="ECO:0000313" key="3">
    <source>
        <dbReference type="Proteomes" id="UP000663855"/>
    </source>
</evidence>
<dbReference type="Gene3D" id="3.80.10.10">
    <property type="entry name" value="Ribonuclease Inhibitor"/>
    <property type="match status" value="2"/>
</dbReference>
<feature type="compositionally biased region" description="Acidic residues" evidence="1">
    <location>
        <begin position="85"/>
        <end position="96"/>
    </location>
</feature>
<proteinExistence type="predicted"/>
<sequence length="453" mass="50479">MTQLKGSFVVTRDIKENENIHVFNVRARALSLTNPTRPEITAIFKRIKSSVIDGIHLSKSLLNNYEEDNDVSQFQTTTKTLFPDDLYDSDLDEDDNGPQQSQITLQTSFQDDFYESDLDDDEDSKRSNNHTPKALYLSNCKKNGVVPLSTIINIIDTSSPCIDIRDAAMTPLDVKVLIPSLKMSTTVTKLDLGGNGFGSMGAIYLANLIKENGNILELDLSYNDIGLTGCEALCNALRSCRRINILILDGNRLDDKCAPHLADLLASHKYFLHVSLFKNLFESISTARSLSAALSDNQSIEHLNISFNHFQQKATGIFVNFLSTNFCLRSLNLSFSSFGIDASKAFSLAMKTKTSHLEELDLSSNLIDDECAKYLANVLSTNESLKTLNLMKNPLSPTGCYTMLKPLQTMPTSQLEIIDIRDIYIKSQAFISLANDLEDRFPKLVIKRGDKSI</sequence>
<dbReference type="SUPFAM" id="SSF52047">
    <property type="entry name" value="RNI-like"/>
    <property type="match status" value="1"/>
</dbReference>
<dbReference type="PANTHER" id="PTHR24114">
    <property type="entry name" value="LEUCINE RICH REPEAT FAMILY PROTEIN"/>
    <property type="match status" value="1"/>
</dbReference>
<dbReference type="PANTHER" id="PTHR24114:SF2">
    <property type="entry name" value="F-BOX DOMAIN-CONTAINING PROTEIN-RELATED"/>
    <property type="match status" value="1"/>
</dbReference>
<protein>
    <submittedName>
        <fullName evidence="2">Uncharacterized protein</fullName>
    </submittedName>
</protein>
<dbReference type="AlphaFoldDB" id="A0A815LHT0"/>
<reference evidence="2" key="1">
    <citation type="submission" date="2021-02" db="EMBL/GenBank/DDBJ databases">
        <authorList>
            <person name="Nowell W R."/>
        </authorList>
    </citation>
    <scope>NUCLEOTIDE SEQUENCE</scope>
</reference>
<gene>
    <name evidence="2" type="ORF">CJN711_LOCUS22466</name>
</gene>
<dbReference type="Proteomes" id="UP000663855">
    <property type="component" value="Unassembled WGS sequence"/>
</dbReference>
<dbReference type="InterPro" id="IPR001611">
    <property type="entry name" value="Leu-rich_rpt"/>
</dbReference>